<proteinExistence type="predicted"/>
<dbReference type="EMBL" id="HE663493">
    <property type="protein sequence ID" value="CCG07046.1"/>
    <property type="molecule type" value="Genomic_DNA"/>
</dbReference>
<dbReference type="Proteomes" id="UP000033220">
    <property type="component" value="Chromosome DSM 122"/>
</dbReference>
<accession>H6SNX4</accession>
<evidence type="ECO:0000313" key="2">
    <source>
        <dbReference type="Proteomes" id="UP000033220"/>
    </source>
</evidence>
<dbReference type="HOGENOM" id="CLU_2901307_0_0_5"/>
<sequence>MVCVLGVALDHGNLFVTGDGGNGSIVGAGICQAGGKAVAEAVEGQAGADLSLRFQGANQPEE</sequence>
<name>H6SNX4_PARPM</name>
<protein>
    <submittedName>
        <fullName evidence="1">Uncharacterized protein</fullName>
    </submittedName>
</protein>
<reference evidence="1 2" key="1">
    <citation type="submission" date="2012-02" db="EMBL/GenBank/DDBJ databases">
        <title>Shotgun genome sequence of Phaeospirillum photometricum DSM 122.</title>
        <authorList>
            <person name="Duquesne K."/>
            <person name="Sturgis J."/>
        </authorList>
    </citation>
    <scope>NUCLEOTIDE SEQUENCE [LARGE SCALE GENOMIC DNA]</scope>
    <source>
        <strain evidence="2">DSM122</strain>
    </source>
</reference>
<dbReference type="AlphaFoldDB" id="H6SNX4"/>
<evidence type="ECO:0000313" key="1">
    <source>
        <dbReference type="EMBL" id="CCG07046.1"/>
    </source>
</evidence>
<organism evidence="1 2">
    <name type="scientific">Pararhodospirillum photometricum DSM 122</name>
    <dbReference type="NCBI Taxonomy" id="1150469"/>
    <lineage>
        <taxon>Bacteria</taxon>
        <taxon>Pseudomonadati</taxon>
        <taxon>Pseudomonadota</taxon>
        <taxon>Alphaproteobacteria</taxon>
        <taxon>Rhodospirillales</taxon>
        <taxon>Rhodospirillaceae</taxon>
        <taxon>Pararhodospirillum</taxon>
    </lineage>
</organism>
<keyword evidence="2" id="KW-1185">Reference proteome</keyword>
<dbReference type="KEGG" id="rpm:RSPPHO_00420"/>
<gene>
    <name evidence="1" type="ORF">RSPPHO_00420</name>
</gene>